<dbReference type="SUPFAM" id="SSF46894">
    <property type="entry name" value="C-terminal effector domain of the bipartite response regulators"/>
    <property type="match status" value="1"/>
</dbReference>
<sequence length="239" mass="25433">MNNPIPPLPQLKPSSAAQAAAKGSIRLLLVEDQQLVRDGLKGLLALHEDIQIVGEANDGADALEQIARLGGEPPDLILSDMRMPRLDGLGLIRALAARALSIPVVLLTTFDDAAVFDEAVRAGARGFLLKAISTDTLVQALRDVAEGGTALRPSLTTRMERPASTAERAFLATEQPDPLSPKELQVLRLVASGRSNTEIAALLGNSEGVIKNHCSAIFSKMGVRDRTQAVLRAIDLGWI</sequence>
<evidence type="ECO:0000259" key="5">
    <source>
        <dbReference type="PROSITE" id="PS50110"/>
    </source>
</evidence>
<dbReference type="PANTHER" id="PTHR43214">
    <property type="entry name" value="TWO-COMPONENT RESPONSE REGULATOR"/>
    <property type="match status" value="1"/>
</dbReference>
<keyword evidence="2 6" id="KW-0238">DNA-binding</keyword>
<dbReference type="GO" id="GO:0000160">
    <property type="term" value="P:phosphorelay signal transduction system"/>
    <property type="evidence" value="ECO:0007669"/>
    <property type="project" value="InterPro"/>
</dbReference>
<keyword evidence="1 3" id="KW-0597">Phosphoprotein</keyword>
<evidence type="ECO:0000259" key="4">
    <source>
        <dbReference type="PROSITE" id="PS50043"/>
    </source>
</evidence>
<keyword evidence="7" id="KW-1185">Reference proteome</keyword>
<reference evidence="6 7" key="1">
    <citation type="submission" date="2018-01" db="EMBL/GenBank/DDBJ databases">
        <title>Draft genome sequence of Paucibacter aquatile CR182 isolated from freshwater of the Nakdong River.</title>
        <authorList>
            <person name="Choi A."/>
            <person name="Chung E.J."/>
        </authorList>
    </citation>
    <scope>NUCLEOTIDE SEQUENCE [LARGE SCALE GENOMIC DNA]</scope>
    <source>
        <strain evidence="6 7">CR182</strain>
    </source>
</reference>
<dbReference type="OrthoDB" id="3623000at2"/>
<gene>
    <name evidence="6" type="ORF">C1O66_14595</name>
</gene>
<evidence type="ECO:0000256" key="1">
    <source>
        <dbReference type="ARBA" id="ARBA00022553"/>
    </source>
</evidence>
<evidence type="ECO:0000256" key="2">
    <source>
        <dbReference type="ARBA" id="ARBA00023125"/>
    </source>
</evidence>
<dbReference type="SMART" id="SM00421">
    <property type="entry name" value="HTH_LUXR"/>
    <property type="match status" value="1"/>
</dbReference>
<comment type="caution">
    <text evidence="6">The sequence shown here is derived from an EMBL/GenBank/DDBJ whole genome shotgun (WGS) entry which is preliminary data.</text>
</comment>
<dbReference type="Proteomes" id="UP000235916">
    <property type="component" value="Unassembled WGS sequence"/>
</dbReference>
<dbReference type="InterPro" id="IPR001789">
    <property type="entry name" value="Sig_transdc_resp-reg_receiver"/>
</dbReference>
<evidence type="ECO:0000313" key="6">
    <source>
        <dbReference type="EMBL" id="PND38633.1"/>
    </source>
</evidence>
<dbReference type="RefSeq" id="WP_102768551.1">
    <property type="nucleotide sequence ID" value="NZ_CP124551.1"/>
</dbReference>
<evidence type="ECO:0000313" key="7">
    <source>
        <dbReference type="Proteomes" id="UP000235916"/>
    </source>
</evidence>
<dbReference type="PROSITE" id="PS50110">
    <property type="entry name" value="RESPONSE_REGULATORY"/>
    <property type="match status" value="1"/>
</dbReference>
<dbReference type="InterPro" id="IPR039420">
    <property type="entry name" value="WalR-like"/>
</dbReference>
<dbReference type="InterPro" id="IPR058245">
    <property type="entry name" value="NreC/VraR/RcsB-like_REC"/>
</dbReference>
<proteinExistence type="predicted"/>
<feature type="domain" description="Response regulatory" evidence="5">
    <location>
        <begin position="26"/>
        <end position="145"/>
    </location>
</feature>
<dbReference type="SMART" id="SM00448">
    <property type="entry name" value="REC"/>
    <property type="match status" value="1"/>
</dbReference>
<dbReference type="Gene3D" id="3.40.50.2300">
    <property type="match status" value="1"/>
</dbReference>
<dbReference type="InterPro" id="IPR016032">
    <property type="entry name" value="Sig_transdc_resp-reg_C-effctor"/>
</dbReference>
<protein>
    <submittedName>
        <fullName evidence="6">DNA-binding response regulator</fullName>
    </submittedName>
</protein>
<dbReference type="CDD" id="cd06170">
    <property type="entry name" value="LuxR_C_like"/>
    <property type="match status" value="1"/>
</dbReference>
<dbReference type="GO" id="GO:0006355">
    <property type="term" value="P:regulation of DNA-templated transcription"/>
    <property type="evidence" value="ECO:0007669"/>
    <property type="project" value="InterPro"/>
</dbReference>
<dbReference type="Pfam" id="PF00072">
    <property type="entry name" value="Response_reg"/>
    <property type="match status" value="1"/>
</dbReference>
<dbReference type="EMBL" id="POSP01000003">
    <property type="protein sequence ID" value="PND38633.1"/>
    <property type="molecule type" value="Genomic_DNA"/>
</dbReference>
<name>A0A2N8KYU7_9BURK</name>
<dbReference type="Pfam" id="PF00196">
    <property type="entry name" value="GerE"/>
    <property type="match status" value="1"/>
</dbReference>
<dbReference type="AlphaFoldDB" id="A0A2N8KYU7"/>
<accession>A0A2N8KYU7</accession>
<dbReference type="PRINTS" id="PR00038">
    <property type="entry name" value="HTHLUXR"/>
</dbReference>
<evidence type="ECO:0000256" key="3">
    <source>
        <dbReference type="PROSITE-ProRule" id="PRU00169"/>
    </source>
</evidence>
<dbReference type="SUPFAM" id="SSF52172">
    <property type="entry name" value="CheY-like"/>
    <property type="match status" value="1"/>
</dbReference>
<dbReference type="CDD" id="cd17535">
    <property type="entry name" value="REC_NarL-like"/>
    <property type="match status" value="1"/>
</dbReference>
<organism evidence="6 7">
    <name type="scientific">Kinneretia aquatilis</name>
    <dbReference type="NCBI Taxonomy" id="2070761"/>
    <lineage>
        <taxon>Bacteria</taxon>
        <taxon>Pseudomonadati</taxon>
        <taxon>Pseudomonadota</taxon>
        <taxon>Betaproteobacteria</taxon>
        <taxon>Burkholderiales</taxon>
        <taxon>Sphaerotilaceae</taxon>
        <taxon>Roseateles</taxon>
    </lineage>
</organism>
<dbReference type="InterPro" id="IPR000792">
    <property type="entry name" value="Tscrpt_reg_LuxR_C"/>
</dbReference>
<dbReference type="PROSITE" id="PS50043">
    <property type="entry name" value="HTH_LUXR_2"/>
    <property type="match status" value="1"/>
</dbReference>
<dbReference type="GO" id="GO:0003677">
    <property type="term" value="F:DNA binding"/>
    <property type="evidence" value="ECO:0007669"/>
    <property type="project" value="UniProtKB-KW"/>
</dbReference>
<dbReference type="InterPro" id="IPR011006">
    <property type="entry name" value="CheY-like_superfamily"/>
</dbReference>
<feature type="modified residue" description="4-aspartylphosphate" evidence="3">
    <location>
        <position position="80"/>
    </location>
</feature>
<feature type="domain" description="HTH luxR-type" evidence="4">
    <location>
        <begin position="172"/>
        <end position="237"/>
    </location>
</feature>